<accession>A0AAP4JLA5</accession>
<dbReference type="Proteomes" id="UP001231451">
    <property type="component" value="Unassembled WGS sequence"/>
</dbReference>
<protein>
    <submittedName>
        <fullName evidence="1">Uncharacterized protein</fullName>
    </submittedName>
</protein>
<name>A0AAP4JLA5_LACPA</name>
<dbReference type="EMBL" id="JAUCBG010000043">
    <property type="protein sequence ID" value="MDM7455595.1"/>
    <property type="molecule type" value="Genomic_DNA"/>
</dbReference>
<gene>
    <name evidence="1" type="ORF">QUF16_14880</name>
</gene>
<dbReference type="RefSeq" id="WP_289421041.1">
    <property type="nucleotide sequence ID" value="NZ_JAUCBE010000042.1"/>
</dbReference>
<organism evidence="1 2">
    <name type="scientific">Lacticaseibacillus paracasei</name>
    <name type="common">Lactobacillus paracasei</name>
    <dbReference type="NCBI Taxonomy" id="1597"/>
    <lineage>
        <taxon>Bacteria</taxon>
        <taxon>Bacillati</taxon>
        <taxon>Bacillota</taxon>
        <taxon>Bacilli</taxon>
        <taxon>Lactobacillales</taxon>
        <taxon>Lactobacillaceae</taxon>
        <taxon>Lacticaseibacillus</taxon>
    </lineage>
</organism>
<proteinExistence type="predicted"/>
<evidence type="ECO:0000313" key="2">
    <source>
        <dbReference type="Proteomes" id="UP001231451"/>
    </source>
</evidence>
<comment type="caution">
    <text evidence="1">The sequence shown here is derived from an EMBL/GenBank/DDBJ whole genome shotgun (WGS) entry which is preliminary data.</text>
</comment>
<dbReference type="AlphaFoldDB" id="A0AAP4JLA5"/>
<sequence length="345" mass="40249">MPRVWKLKGKGGADHSLRSYDYFIKHHCAACGWSFETKSIKTFDDFKQFFSEHAGEDHKWSRQGIHSLFDQVKAGDFLWTRKEGIYYVAKVPREPRELFYFDTSREAHDYDCAPQLRNIEWKEVGTEEKVPGSISTYTGNRKSISQVDRQELETKETGYTPTALFSAMQFHEEKYFLEAANLNHSDLWFFLNYQAAEDLASLWLYDRYKYVTIPSTSKQSTQKYEFVLIDGTIHNKARSAKRIYVQVKNGNKSLDLDYYKDLLSMDNDEVWLFSTRGHININQGQKASIVCCRREKNTPSGYSIKVFKIQELLDFAFDKNVLPILPKSITTWVKYINDGARLSIC</sequence>
<reference evidence="1" key="1">
    <citation type="submission" date="2023-06" db="EMBL/GenBank/DDBJ databases">
        <title>Draft Genome Sequences of lactic acid bacteria strains isolated from fermented milk products.</title>
        <authorList>
            <person name="Elcheninov A.G."/>
            <person name="Klyukina A."/>
            <person name="Zayulina K.S."/>
            <person name="Gavirova L.A."/>
            <person name="Shcherbakova P.A."/>
            <person name="Shestakov A.I."/>
            <person name="Kublanov I.V."/>
            <person name="Kochetkova T.V."/>
        </authorList>
    </citation>
    <scope>NUCLEOTIDE SEQUENCE</scope>
    <source>
        <strain evidence="1">TOM.1374</strain>
    </source>
</reference>
<evidence type="ECO:0000313" key="1">
    <source>
        <dbReference type="EMBL" id="MDM7455595.1"/>
    </source>
</evidence>